<keyword evidence="3" id="KW-1003">Cell membrane</keyword>
<evidence type="ECO:0000256" key="2">
    <source>
        <dbReference type="ARBA" id="ARBA00004236"/>
    </source>
</evidence>
<gene>
    <name evidence="17" type="primary">mrdA</name>
    <name evidence="17" type="ORF">VRS74_12505</name>
</gene>
<evidence type="ECO:0000313" key="17">
    <source>
        <dbReference type="EMBL" id="MEE1878502.1"/>
    </source>
</evidence>
<evidence type="ECO:0000256" key="9">
    <source>
        <dbReference type="ARBA" id="ARBA00022960"/>
    </source>
</evidence>
<dbReference type="SUPFAM" id="SSF56601">
    <property type="entry name" value="beta-lactamase/transpeptidase-like"/>
    <property type="match status" value="1"/>
</dbReference>
<keyword evidence="11" id="KW-1133">Transmembrane helix</keyword>
<dbReference type="PANTHER" id="PTHR30627">
    <property type="entry name" value="PEPTIDOGLYCAN D,D-TRANSPEPTIDASE"/>
    <property type="match status" value="1"/>
</dbReference>
<dbReference type="InterPro" id="IPR050515">
    <property type="entry name" value="Beta-lactam/transpept"/>
</dbReference>
<evidence type="ECO:0000256" key="13">
    <source>
        <dbReference type="ARBA" id="ARBA00023316"/>
    </source>
</evidence>
<evidence type="ECO:0000256" key="10">
    <source>
        <dbReference type="ARBA" id="ARBA00022984"/>
    </source>
</evidence>
<dbReference type="PANTHER" id="PTHR30627:SF2">
    <property type="entry name" value="PEPTIDOGLYCAN D,D-TRANSPEPTIDASE MRDA"/>
    <property type="match status" value="1"/>
</dbReference>
<evidence type="ECO:0000256" key="7">
    <source>
        <dbReference type="ARBA" id="ARBA00022692"/>
    </source>
</evidence>
<dbReference type="InterPro" id="IPR017790">
    <property type="entry name" value="Penicillin-binding_protein_2"/>
</dbReference>
<dbReference type="SUPFAM" id="SSF56519">
    <property type="entry name" value="Penicillin binding protein dimerisation domain"/>
    <property type="match status" value="1"/>
</dbReference>
<feature type="domain" description="Penicillin-binding protein transpeptidase" evidence="15">
    <location>
        <begin position="270"/>
        <end position="590"/>
    </location>
</feature>
<name>A0ABU7GHD5_9SPHN</name>
<keyword evidence="5 17" id="KW-0121">Carboxypeptidase</keyword>
<dbReference type="GO" id="GO:0009002">
    <property type="term" value="F:serine-type D-Ala-D-Ala carboxypeptidase activity"/>
    <property type="evidence" value="ECO:0007669"/>
    <property type="project" value="UniProtKB-EC"/>
</dbReference>
<protein>
    <submittedName>
        <fullName evidence="17">Penicillin-binding protein 2</fullName>
        <ecNumber evidence="17">3.4.16.4</ecNumber>
    </submittedName>
</protein>
<evidence type="ECO:0000256" key="6">
    <source>
        <dbReference type="ARBA" id="ARBA00022670"/>
    </source>
</evidence>
<dbReference type="InterPro" id="IPR001460">
    <property type="entry name" value="PCN-bd_Tpept"/>
</dbReference>
<keyword evidence="18" id="KW-1185">Reference proteome</keyword>
<keyword evidence="8 17" id="KW-0378">Hydrolase</keyword>
<dbReference type="Proteomes" id="UP001343492">
    <property type="component" value="Unassembled WGS sequence"/>
</dbReference>
<evidence type="ECO:0000313" key="18">
    <source>
        <dbReference type="Proteomes" id="UP001343492"/>
    </source>
</evidence>
<dbReference type="Gene3D" id="3.30.1390.30">
    <property type="entry name" value="Penicillin-binding protein 2a, domain 3"/>
    <property type="match status" value="1"/>
</dbReference>
<feature type="domain" description="Penicillin-binding protein dimerisation" evidence="16">
    <location>
        <begin position="66"/>
        <end position="237"/>
    </location>
</feature>
<dbReference type="Pfam" id="PF03717">
    <property type="entry name" value="PBP_dimer"/>
    <property type="match status" value="1"/>
</dbReference>
<evidence type="ECO:0000256" key="14">
    <source>
        <dbReference type="SAM" id="MobiDB-lite"/>
    </source>
</evidence>
<evidence type="ECO:0000256" key="12">
    <source>
        <dbReference type="ARBA" id="ARBA00023136"/>
    </source>
</evidence>
<evidence type="ECO:0000259" key="16">
    <source>
        <dbReference type="Pfam" id="PF03717"/>
    </source>
</evidence>
<keyword evidence="10" id="KW-0573">Peptidoglycan synthesis</keyword>
<comment type="caution">
    <text evidence="17">The sequence shown here is derived from an EMBL/GenBank/DDBJ whole genome shotgun (WGS) entry which is preliminary data.</text>
</comment>
<evidence type="ECO:0000256" key="11">
    <source>
        <dbReference type="ARBA" id="ARBA00022989"/>
    </source>
</evidence>
<keyword evidence="7" id="KW-0812">Transmembrane</keyword>
<dbReference type="RefSeq" id="WP_354145567.1">
    <property type="nucleotide sequence ID" value="NZ_JAZDQV010000017.1"/>
</dbReference>
<evidence type="ECO:0000256" key="1">
    <source>
        <dbReference type="ARBA" id="ARBA00004167"/>
    </source>
</evidence>
<evidence type="ECO:0000256" key="8">
    <source>
        <dbReference type="ARBA" id="ARBA00022801"/>
    </source>
</evidence>
<comment type="subcellular location">
    <subcellularLocation>
        <location evidence="2">Cell membrane</location>
    </subcellularLocation>
    <subcellularLocation>
        <location evidence="1">Membrane</location>
        <topology evidence="1">Single-pass membrane protein</topology>
    </subcellularLocation>
</comment>
<accession>A0ABU7GHD5</accession>
<dbReference type="InterPro" id="IPR005311">
    <property type="entry name" value="PBP_dimer"/>
</dbReference>
<evidence type="ECO:0000256" key="4">
    <source>
        <dbReference type="ARBA" id="ARBA00022519"/>
    </source>
</evidence>
<evidence type="ECO:0000256" key="3">
    <source>
        <dbReference type="ARBA" id="ARBA00022475"/>
    </source>
</evidence>
<dbReference type="Gene3D" id="3.90.1310.10">
    <property type="entry name" value="Penicillin-binding protein 2a (Domain 2)"/>
    <property type="match status" value="1"/>
</dbReference>
<keyword evidence="13" id="KW-0961">Cell wall biogenesis/degradation</keyword>
<organism evidence="17 18">
    <name type="scientific">Altererythrobacter litoralis</name>
    <dbReference type="NCBI Taxonomy" id="3113904"/>
    <lineage>
        <taxon>Bacteria</taxon>
        <taxon>Pseudomonadati</taxon>
        <taxon>Pseudomonadota</taxon>
        <taxon>Alphaproteobacteria</taxon>
        <taxon>Sphingomonadales</taxon>
        <taxon>Erythrobacteraceae</taxon>
        <taxon>Altererythrobacter</taxon>
    </lineage>
</organism>
<dbReference type="EMBL" id="JAZDQV010000017">
    <property type="protein sequence ID" value="MEE1878502.1"/>
    <property type="molecule type" value="Genomic_DNA"/>
</dbReference>
<dbReference type="NCBIfam" id="TIGR03423">
    <property type="entry name" value="pbp2_mrdA"/>
    <property type="match status" value="1"/>
</dbReference>
<evidence type="ECO:0000256" key="5">
    <source>
        <dbReference type="ARBA" id="ARBA00022645"/>
    </source>
</evidence>
<dbReference type="InterPro" id="IPR036138">
    <property type="entry name" value="PBP_dimer_sf"/>
</dbReference>
<dbReference type="EC" id="3.4.16.4" evidence="17"/>
<proteinExistence type="predicted"/>
<keyword evidence="9" id="KW-0133">Cell shape</keyword>
<feature type="region of interest" description="Disordered" evidence="14">
    <location>
        <begin position="647"/>
        <end position="700"/>
    </location>
</feature>
<keyword evidence="12" id="KW-0472">Membrane</keyword>
<keyword evidence="6" id="KW-0645">Protease</keyword>
<dbReference type="Gene3D" id="3.40.710.10">
    <property type="entry name" value="DD-peptidase/beta-lactamase superfamily"/>
    <property type="match status" value="1"/>
</dbReference>
<sequence length="700" mass="76353">MEKFGSRPPVTATGLQNAFDRRSFVVGTMMGGIGVLLAARMSYLAIAENEKYRTEAESNRVNLTLIPPRRGWILDRNGAPLASNRADFRVDVIPERLDNANRTIDQLGMLLSLKPDRIADIKSKIEGSRGFQPVEVASGLDYDQFAAISVRLPDLPGVVPQRGFSRFYPTGPSVGHLIGYVGPASTEEYDKDRNPLLITPGYKIGKDGMEKQFEQTLRGVPGARRVEVTASGRIVRDLETREDIQGNPVRLTIDGPLQDYAARRIGLESGSVVVMDCHTGDLLCMASMPSFDPNSFSDGIGSIEYAMLRDDERVPLRNKVLKGLYPPGSTVKPMVSMALMGAGIDPHETVFCGGGLRVGNRVFGCWNRRGHGQVDMAKGIYQSCDVYFYAMAQRVGMDPIAMMARRCGMGEEFPLPVTSQFFGTVPDPEWKQRKFGREWQPFDTVNATIGQGYMLSSPLQLAVMASRLATGRHVMPRLTLDTPPSGFGEIDFPTDQVTYVRQAMSDVVNGPGTAGRARLPIPDVLLAGKTGTAQVVSLSKSDGKSGPWKYRDHGLFIFFAPFDNPRYAGAVVIEHGGGSGAAYPIARDVMTFLFDPQKGMEALHALEKQWGGNAQQRLSAKYAAYAQARGEAVSPPPRRDEEIFDQVEAEARAAAAQPEEIAEEAVTPRPEANPSAAPRTPEPVSTVEAPAPVEQQVVEE</sequence>
<dbReference type="InterPro" id="IPR012338">
    <property type="entry name" value="Beta-lactam/transpept-like"/>
</dbReference>
<keyword evidence="4" id="KW-0997">Cell inner membrane</keyword>
<dbReference type="Pfam" id="PF00905">
    <property type="entry name" value="Transpeptidase"/>
    <property type="match status" value="1"/>
</dbReference>
<evidence type="ECO:0000259" key="15">
    <source>
        <dbReference type="Pfam" id="PF00905"/>
    </source>
</evidence>
<reference evidence="17 18" key="1">
    <citation type="submission" date="2024-01" db="EMBL/GenBank/DDBJ databases">
        <title>The genome sequence of Erythrobacteraceae sp. strain 1XM1-14.</title>
        <authorList>
            <person name="Liu Y."/>
        </authorList>
    </citation>
    <scope>NUCLEOTIDE SEQUENCE [LARGE SCALE GENOMIC DNA]</scope>
    <source>
        <strain evidence="17 18">1XM1-14</strain>
    </source>
</reference>